<keyword evidence="5 7" id="KW-0808">Transferase</keyword>
<comment type="subcellular location">
    <subcellularLocation>
        <location evidence="1">Golgi apparatus membrane</location>
        <topology evidence="1">Single-pass type II membrane protein</topology>
    </subcellularLocation>
    <subcellularLocation>
        <location evidence="7">Golgi apparatus</location>
        <location evidence="7">Golgi stack membrane</location>
        <topology evidence="7">Single-pass type II membrane protein</topology>
    </subcellularLocation>
</comment>
<evidence type="ECO:0000256" key="3">
    <source>
        <dbReference type="ARBA" id="ARBA00008919"/>
    </source>
</evidence>
<dbReference type="GO" id="GO:0032580">
    <property type="term" value="C:Golgi cisterna membrane"/>
    <property type="evidence" value="ECO:0007669"/>
    <property type="project" value="UniProtKB-SubCell"/>
</dbReference>
<keyword evidence="7" id="KW-0812">Transmembrane</keyword>
<evidence type="ECO:0000256" key="5">
    <source>
        <dbReference type="ARBA" id="ARBA00022679"/>
    </source>
</evidence>
<evidence type="ECO:0000256" key="4">
    <source>
        <dbReference type="ARBA" id="ARBA00022676"/>
    </source>
</evidence>
<keyword evidence="10" id="KW-1185">Reference proteome</keyword>
<reference evidence="9" key="1">
    <citation type="submission" date="2018-11" db="EMBL/GenBank/DDBJ databases">
        <authorList>
            <consortium name="Pathogen Informatics"/>
        </authorList>
    </citation>
    <scope>NUCLEOTIDE SEQUENCE</scope>
</reference>
<dbReference type="GO" id="GO:0008417">
    <property type="term" value="F:fucosyltransferase activity"/>
    <property type="evidence" value="ECO:0007669"/>
    <property type="project" value="InterPro"/>
</dbReference>
<dbReference type="InterPro" id="IPR055270">
    <property type="entry name" value="Glyco_tran_10_C"/>
</dbReference>
<evidence type="ECO:0000313" key="10">
    <source>
        <dbReference type="Proteomes" id="UP000784294"/>
    </source>
</evidence>
<keyword evidence="4 7" id="KW-0328">Glycosyltransferase</keyword>
<dbReference type="OrthoDB" id="427096at2759"/>
<comment type="caution">
    <text evidence="9">The sequence shown here is derived from an EMBL/GenBank/DDBJ whole genome shotgun (WGS) entry which is preliminary data.</text>
</comment>
<evidence type="ECO:0000313" key="9">
    <source>
        <dbReference type="EMBL" id="VEL36658.1"/>
    </source>
</evidence>
<keyword evidence="7" id="KW-0472">Membrane</keyword>
<dbReference type="Pfam" id="PF00852">
    <property type="entry name" value="Glyco_transf_10"/>
    <property type="match status" value="1"/>
</dbReference>
<dbReference type="Gene3D" id="3.40.50.11660">
    <property type="entry name" value="Glycosyl transferase family 10, C-terminal domain"/>
    <property type="match status" value="1"/>
</dbReference>
<dbReference type="SUPFAM" id="SSF53756">
    <property type="entry name" value="UDP-Glycosyltransferase/glycogen phosphorylase"/>
    <property type="match status" value="1"/>
</dbReference>
<dbReference type="EC" id="2.4.1.-" evidence="7"/>
<evidence type="ECO:0000256" key="7">
    <source>
        <dbReference type="RuleBase" id="RU003832"/>
    </source>
</evidence>
<evidence type="ECO:0000259" key="8">
    <source>
        <dbReference type="Pfam" id="PF00852"/>
    </source>
</evidence>
<dbReference type="AlphaFoldDB" id="A0A448XHI5"/>
<gene>
    <name evidence="9" type="ORF">PXEA_LOCUS30098</name>
</gene>
<dbReference type="EMBL" id="CAAALY010252830">
    <property type="protein sequence ID" value="VEL36658.1"/>
    <property type="molecule type" value="Genomic_DNA"/>
</dbReference>
<dbReference type="UniPathway" id="UPA00378"/>
<keyword evidence="6 7" id="KW-0333">Golgi apparatus</keyword>
<dbReference type="PANTHER" id="PTHR48438:SF1">
    <property type="entry name" value="ALPHA-(1,3)-FUCOSYLTRANSFERASE C-RELATED"/>
    <property type="match status" value="1"/>
</dbReference>
<dbReference type="InterPro" id="IPR038577">
    <property type="entry name" value="GT10-like_C_sf"/>
</dbReference>
<dbReference type="GO" id="GO:0000139">
    <property type="term" value="C:Golgi membrane"/>
    <property type="evidence" value="ECO:0007669"/>
    <property type="project" value="UniProtKB-SubCell"/>
</dbReference>
<sequence length="101" mass="11554">MGGSFSDYASVSPSHSFIHTESFRTVKELADYLLMLDANDHLYNAYFAWKEEGRVDTNTFTSCRLCMVAHEADNLPASWYVDASEWWSTNQCRTSLDVELV</sequence>
<name>A0A448XHI5_9PLAT</name>
<accession>A0A448XHI5</accession>
<dbReference type="Proteomes" id="UP000784294">
    <property type="component" value="Unassembled WGS sequence"/>
</dbReference>
<comment type="similarity">
    <text evidence="3 7">Belongs to the glycosyltransferase 10 family.</text>
</comment>
<evidence type="ECO:0000256" key="1">
    <source>
        <dbReference type="ARBA" id="ARBA00004323"/>
    </source>
</evidence>
<comment type="pathway">
    <text evidence="2">Protein modification; protein glycosylation.</text>
</comment>
<organism evidence="9 10">
    <name type="scientific">Protopolystoma xenopodis</name>
    <dbReference type="NCBI Taxonomy" id="117903"/>
    <lineage>
        <taxon>Eukaryota</taxon>
        <taxon>Metazoa</taxon>
        <taxon>Spiralia</taxon>
        <taxon>Lophotrochozoa</taxon>
        <taxon>Platyhelminthes</taxon>
        <taxon>Monogenea</taxon>
        <taxon>Polyopisthocotylea</taxon>
        <taxon>Polystomatidea</taxon>
        <taxon>Polystomatidae</taxon>
        <taxon>Protopolystoma</taxon>
    </lineage>
</organism>
<feature type="domain" description="Fucosyltransferase C-terminal" evidence="8">
    <location>
        <begin position="3"/>
        <end position="75"/>
    </location>
</feature>
<evidence type="ECO:0000256" key="6">
    <source>
        <dbReference type="ARBA" id="ARBA00023034"/>
    </source>
</evidence>
<protein>
    <recommendedName>
        <fullName evidence="7">Fucosyltransferase</fullName>
        <ecNumber evidence="7">2.4.1.-</ecNumber>
    </recommendedName>
</protein>
<dbReference type="InterPro" id="IPR001503">
    <property type="entry name" value="Glyco_trans_10"/>
</dbReference>
<dbReference type="PANTHER" id="PTHR48438">
    <property type="entry name" value="ALPHA-(1,3)-FUCOSYLTRANSFERASE C-RELATED"/>
    <property type="match status" value="1"/>
</dbReference>
<evidence type="ECO:0000256" key="2">
    <source>
        <dbReference type="ARBA" id="ARBA00004922"/>
    </source>
</evidence>
<proteinExistence type="inferred from homology"/>